<dbReference type="GO" id="GO:0004411">
    <property type="term" value="F:homogentisate 1,2-dioxygenase activity"/>
    <property type="evidence" value="ECO:0007669"/>
    <property type="project" value="UniProtKB-EC"/>
</dbReference>
<keyword evidence="5" id="KW-0560">Oxidoreductase</keyword>
<comment type="pathway">
    <text evidence="1">Amino-acid degradation; L-phenylalanine degradation; acetoacetate and fumarate from L-phenylalanine: step 4/6.</text>
</comment>
<evidence type="ECO:0000256" key="3">
    <source>
        <dbReference type="ARBA" id="ARBA00022723"/>
    </source>
</evidence>
<keyword evidence="4" id="KW-0223">Dioxygenase</keyword>
<keyword evidence="9" id="KW-1185">Reference proteome</keyword>
<proteinExistence type="predicted"/>
<sequence>MSLCWLYRVKPSVCHEPFQKASNIGGTIVSNFTGEPYVKFIPDQIRWSPFKLYKENKENFIEGLNTLAGAGDPSVKHGLAIHIYLAGPPLQAHPSGP</sequence>
<dbReference type="GO" id="GO:0006570">
    <property type="term" value="P:tyrosine metabolic process"/>
    <property type="evidence" value="ECO:0007669"/>
    <property type="project" value="InterPro"/>
</dbReference>
<accession>A0A9N8YJU3</accession>
<dbReference type="AlphaFoldDB" id="A0A9N8YJU3"/>
<evidence type="ECO:0000259" key="7">
    <source>
        <dbReference type="Pfam" id="PF20510"/>
    </source>
</evidence>
<dbReference type="GO" id="GO:0006559">
    <property type="term" value="P:L-phenylalanine catabolic process"/>
    <property type="evidence" value="ECO:0007669"/>
    <property type="project" value="InterPro"/>
</dbReference>
<keyword evidence="3" id="KW-0479">Metal-binding</keyword>
<keyword evidence="6" id="KW-0408">Iron</keyword>
<evidence type="ECO:0000313" key="8">
    <source>
        <dbReference type="EMBL" id="CAG8433255.1"/>
    </source>
</evidence>
<dbReference type="Pfam" id="PF20510">
    <property type="entry name" value="HgmA_N"/>
    <property type="match status" value="1"/>
</dbReference>
<evidence type="ECO:0000256" key="4">
    <source>
        <dbReference type="ARBA" id="ARBA00022964"/>
    </source>
</evidence>
<protein>
    <recommendedName>
        <fullName evidence="2">homogentisate 1,2-dioxygenase</fullName>
        <ecNumber evidence="2">1.13.11.5</ecNumber>
    </recommendedName>
</protein>
<dbReference type="InterPro" id="IPR005708">
    <property type="entry name" value="Homogentis_dOase"/>
</dbReference>
<dbReference type="InterPro" id="IPR011051">
    <property type="entry name" value="RmlC_Cupin_sf"/>
</dbReference>
<dbReference type="EC" id="1.13.11.5" evidence="2"/>
<organism evidence="8 9">
    <name type="scientific">Diversispora eburnea</name>
    <dbReference type="NCBI Taxonomy" id="1213867"/>
    <lineage>
        <taxon>Eukaryota</taxon>
        <taxon>Fungi</taxon>
        <taxon>Fungi incertae sedis</taxon>
        <taxon>Mucoromycota</taxon>
        <taxon>Glomeromycotina</taxon>
        <taxon>Glomeromycetes</taxon>
        <taxon>Diversisporales</taxon>
        <taxon>Diversisporaceae</taxon>
        <taxon>Diversispora</taxon>
    </lineage>
</organism>
<evidence type="ECO:0000256" key="2">
    <source>
        <dbReference type="ARBA" id="ARBA00013127"/>
    </source>
</evidence>
<evidence type="ECO:0000256" key="6">
    <source>
        <dbReference type="ARBA" id="ARBA00023004"/>
    </source>
</evidence>
<dbReference type="InterPro" id="IPR046452">
    <property type="entry name" value="HgmA_N"/>
</dbReference>
<evidence type="ECO:0000256" key="1">
    <source>
        <dbReference type="ARBA" id="ARBA00004704"/>
    </source>
</evidence>
<dbReference type="Proteomes" id="UP000789706">
    <property type="component" value="Unassembled WGS sequence"/>
</dbReference>
<dbReference type="OrthoDB" id="1689029at2759"/>
<comment type="caution">
    <text evidence="8">The sequence shown here is derived from an EMBL/GenBank/DDBJ whole genome shotgun (WGS) entry which is preliminary data.</text>
</comment>
<reference evidence="8" key="1">
    <citation type="submission" date="2021-06" db="EMBL/GenBank/DDBJ databases">
        <authorList>
            <person name="Kallberg Y."/>
            <person name="Tangrot J."/>
            <person name="Rosling A."/>
        </authorList>
    </citation>
    <scope>NUCLEOTIDE SEQUENCE</scope>
    <source>
        <strain evidence="8">AZ414A</strain>
    </source>
</reference>
<name>A0A9N8YJU3_9GLOM</name>
<dbReference type="GO" id="GO:0005737">
    <property type="term" value="C:cytoplasm"/>
    <property type="evidence" value="ECO:0007669"/>
    <property type="project" value="TreeGrafter"/>
</dbReference>
<gene>
    <name evidence="8" type="ORF">DEBURN_LOCUS388</name>
</gene>
<dbReference type="EMBL" id="CAJVPK010000013">
    <property type="protein sequence ID" value="CAG8433255.1"/>
    <property type="molecule type" value="Genomic_DNA"/>
</dbReference>
<dbReference type="SUPFAM" id="SSF51182">
    <property type="entry name" value="RmlC-like cupins"/>
    <property type="match status" value="1"/>
</dbReference>
<feature type="domain" description="Homogentisate 1,2-dioxygenase N-terminal" evidence="7">
    <location>
        <begin position="4"/>
        <end position="87"/>
    </location>
</feature>
<evidence type="ECO:0000313" key="9">
    <source>
        <dbReference type="Proteomes" id="UP000789706"/>
    </source>
</evidence>
<dbReference type="PANTHER" id="PTHR11056:SF0">
    <property type="entry name" value="HOMOGENTISATE 1,2-DIOXYGENASE"/>
    <property type="match status" value="1"/>
</dbReference>
<dbReference type="GO" id="GO:0046872">
    <property type="term" value="F:metal ion binding"/>
    <property type="evidence" value="ECO:0007669"/>
    <property type="project" value="UniProtKB-KW"/>
</dbReference>
<dbReference type="PANTHER" id="PTHR11056">
    <property type="entry name" value="HOMOGENTISATE 1,2-DIOXYGENASE"/>
    <property type="match status" value="1"/>
</dbReference>
<evidence type="ECO:0000256" key="5">
    <source>
        <dbReference type="ARBA" id="ARBA00023002"/>
    </source>
</evidence>